<accession>A0A8T1VZM2</accession>
<dbReference type="GO" id="GO:0008270">
    <property type="term" value="F:zinc ion binding"/>
    <property type="evidence" value="ECO:0007669"/>
    <property type="project" value="UniProtKB-KW"/>
</dbReference>
<feature type="domain" description="PHD-type" evidence="5">
    <location>
        <begin position="11"/>
        <end position="65"/>
    </location>
</feature>
<dbReference type="PANTHER" id="PTHR23123">
    <property type="entry name" value="PHD/F-BOX CONTAINING PROTEIN"/>
    <property type="match status" value="1"/>
</dbReference>
<feature type="domain" description="RING-type" evidence="6">
    <location>
        <begin position="682"/>
        <end position="727"/>
    </location>
</feature>
<keyword evidence="2 4" id="KW-0863">Zinc-finger</keyword>
<reference evidence="7" key="1">
    <citation type="submission" date="2021-02" db="EMBL/GenBank/DDBJ databases">
        <authorList>
            <person name="Palmer J.M."/>
        </authorList>
    </citation>
    <scope>NUCLEOTIDE SEQUENCE</scope>
    <source>
        <strain evidence="7">SCRP734</strain>
    </source>
</reference>
<dbReference type="InterPro" id="IPR019787">
    <property type="entry name" value="Znf_PHD-finger"/>
</dbReference>
<evidence type="ECO:0000256" key="4">
    <source>
        <dbReference type="PROSITE-ProRule" id="PRU00175"/>
    </source>
</evidence>
<dbReference type="PROSITE" id="PS00518">
    <property type="entry name" value="ZF_RING_1"/>
    <property type="match status" value="1"/>
</dbReference>
<dbReference type="OrthoDB" id="436852at2759"/>
<dbReference type="Proteomes" id="UP000694044">
    <property type="component" value="Unassembled WGS sequence"/>
</dbReference>
<dbReference type="InterPro" id="IPR019786">
    <property type="entry name" value="Zinc_finger_PHD-type_CS"/>
</dbReference>
<keyword evidence="8" id="KW-1185">Reference proteome</keyword>
<evidence type="ECO:0000313" key="7">
    <source>
        <dbReference type="EMBL" id="KAG7386962.1"/>
    </source>
</evidence>
<dbReference type="InterPro" id="IPR001965">
    <property type="entry name" value="Znf_PHD"/>
</dbReference>
<gene>
    <name evidence="7" type="primary">JHD1</name>
    <name evidence="7" type="ORF">PHYPSEUDO_014946</name>
</gene>
<comment type="caution">
    <text evidence="7">The sequence shown here is derived from an EMBL/GenBank/DDBJ whole genome shotgun (WGS) entry which is preliminary data.</text>
</comment>
<evidence type="ECO:0000259" key="6">
    <source>
        <dbReference type="PROSITE" id="PS50089"/>
    </source>
</evidence>
<dbReference type="SMART" id="SM00249">
    <property type="entry name" value="PHD"/>
    <property type="match status" value="1"/>
</dbReference>
<proteinExistence type="predicted"/>
<evidence type="ECO:0000256" key="1">
    <source>
        <dbReference type="ARBA" id="ARBA00022723"/>
    </source>
</evidence>
<dbReference type="InterPro" id="IPR001841">
    <property type="entry name" value="Znf_RING"/>
</dbReference>
<evidence type="ECO:0000313" key="8">
    <source>
        <dbReference type="Proteomes" id="UP000694044"/>
    </source>
</evidence>
<protein>
    <submittedName>
        <fullName evidence="7">JmjC domain-containing histone demethylation protein 1</fullName>
    </submittedName>
</protein>
<keyword evidence="3" id="KW-0862">Zinc</keyword>
<evidence type="ECO:0000256" key="3">
    <source>
        <dbReference type="ARBA" id="ARBA00022833"/>
    </source>
</evidence>
<evidence type="ECO:0000259" key="5">
    <source>
        <dbReference type="PROSITE" id="PS50016"/>
    </source>
</evidence>
<dbReference type="AlphaFoldDB" id="A0A8T1VZM2"/>
<organism evidence="7 8">
    <name type="scientific">Phytophthora pseudosyringae</name>
    <dbReference type="NCBI Taxonomy" id="221518"/>
    <lineage>
        <taxon>Eukaryota</taxon>
        <taxon>Sar</taxon>
        <taxon>Stramenopiles</taxon>
        <taxon>Oomycota</taxon>
        <taxon>Peronosporomycetes</taxon>
        <taxon>Peronosporales</taxon>
        <taxon>Peronosporaceae</taxon>
        <taxon>Phytophthora</taxon>
    </lineage>
</organism>
<dbReference type="PROSITE" id="PS50089">
    <property type="entry name" value="ZF_RING_2"/>
    <property type="match status" value="1"/>
</dbReference>
<dbReference type="InterPro" id="IPR017907">
    <property type="entry name" value="Znf_RING_CS"/>
</dbReference>
<dbReference type="PROSITE" id="PS50016">
    <property type="entry name" value="ZF_PHD_2"/>
    <property type="match status" value="1"/>
</dbReference>
<dbReference type="InterPro" id="IPR050690">
    <property type="entry name" value="JHDM1_Histone_Demethylase"/>
</dbReference>
<dbReference type="EMBL" id="JAGDFM010000089">
    <property type="protein sequence ID" value="KAG7386962.1"/>
    <property type="molecule type" value="Genomic_DNA"/>
</dbReference>
<sequence>MLPPPPAPRSAMHCVVCGHDVDPRAPAFLIECHYCGRWLHGACAQVSEQDALLVAKFACVDCLQHGHEGVKYQPPSTGAFDSDGMSFAPLPVHLGGYTTSPTPVQPRHKKNSPGFRRLLGAAIYARSGVHLVPSHDVQPSFLQRNALEEPVLLAGNSHRAAGLEEPFPALDAASVANLLTGNREVRATDVATQTRHQLTAPTWQAESSQQGEEDAALLANAEFQLQQTPMQLQVAPPMAVATVDWSGLVVSNNGDESSSGNAANTNVFGAFLEANAYLDFTLAPGGQCTWLSVAAGELWVFLIPPSAANFDAYRDWKNDPDFATAFLAERVDKCIKYVVSAGSTLLVPAGWIFARFAGGVRSCSLFHGYFACTSAVGAQLEVVMLEMQHDALAQYWSETTAGWLTVDANVQLWTAVCYYVRQLLMVNNGMDAQVSDLDRRALQRALPRLREWGALPASLKSVNGITWTPSSQREAQAIVGRLEQALATTCLPTHNLDDLQPTSGLGNDHKFPPISPNEATYIYSAASVPDSVNSPWGSSSTGFDSSNTSSFSSPAPMWSNYDPVHQHQHQQEDHLVISTQHQPYSNNDPTFQQHSPNQSLQGYGGADYGYLPGTGLGGNEGYMAASGPQHGLGLEGLGSLGTVSSHSLGAGPPSVLATGFQQAHLDSNGNFVDVLMRHRASCHRCGNLRKKNVRCPVCPHIFCAKCAEKMIEEHGDRIFENGCPVCKELCCCGKNRTTRCTRKFHCYKKCPSTKRPASG</sequence>
<dbReference type="PROSITE" id="PS01359">
    <property type="entry name" value="ZF_PHD_1"/>
    <property type="match status" value="1"/>
</dbReference>
<evidence type="ECO:0000256" key="2">
    <source>
        <dbReference type="ARBA" id="ARBA00022771"/>
    </source>
</evidence>
<keyword evidence="1" id="KW-0479">Metal-binding</keyword>
<name>A0A8T1VZM2_9STRA</name>